<organism evidence="1 2">
    <name type="scientific">Helicobacter aurati</name>
    <dbReference type="NCBI Taxonomy" id="137778"/>
    <lineage>
        <taxon>Bacteria</taxon>
        <taxon>Pseudomonadati</taxon>
        <taxon>Campylobacterota</taxon>
        <taxon>Epsilonproteobacteria</taxon>
        <taxon>Campylobacterales</taxon>
        <taxon>Helicobacteraceae</taxon>
        <taxon>Helicobacter</taxon>
    </lineage>
</organism>
<proteinExistence type="predicted"/>
<dbReference type="AlphaFoldDB" id="A0A3D8J7A8"/>
<evidence type="ECO:0000313" key="2">
    <source>
        <dbReference type="Proteomes" id="UP000256424"/>
    </source>
</evidence>
<protein>
    <submittedName>
        <fullName evidence="1">Uncharacterized protein</fullName>
    </submittedName>
</protein>
<reference evidence="1 2" key="1">
    <citation type="submission" date="2018-04" db="EMBL/GenBank/DDBJ databases">
        <title>Novel Campyloabacter and Helicobacter Species and Strains.</title>
        <authorList>
            <person name="Mannion A.J."/>
            <person name="Shen Z."/>
            <person name="Fox J.G."/>
        </authorList>
    </citation>
    <scope>NUCLEOTIDE SEQUENCE [LARGE SCALE GENOMIC DNA]</scope>
    <source>
        <strain evidence="1 2">MIT 97-5075</strain>
    </source>
</reference>
<comment type="caution">
    <text evidence="1">The sequence shown here is derived from an EMBL/GenBank/DDBJ whole genome shotgun (WGS) entry which is preliminary data.</text>
</comment>
<dbReference type="Proteomes" id="UP000256424">
    <property type="component" value="Unassembled WGS sequence"/>
</dbReference>
<dbReference type="OrthoDB" id="5327440at2"/>
<accession>A0A3D8J7A8</accession>
<sequence>MVKMSVSLNPAIFGGKGLLHKDINYKDSVDTLLIEPLLSGNAYYVDIINFSALHSHELLNRYDEFGLSRDIINGYVNDYDMFLTPYVVQFEFRYQQQFLDNIKDLSAKMSLSNHCDNSIRDLRDLRTFQNPCIAFGDFSLSYIDKEGWYGMSDVYWDFFEVIRLEHSRMIAHKLRKMSSYLYFSFVDSEDEPVVKLYSDFRDYRLVSYDKKPLRQISRLLVNTKRHTFATYQVEPLSPMALSYYNRLFFLVKQNPEENHYAFIVFFSEEEISRIAVLKTWACAEK</sequence>
<evidence type="ECO:0000313" key="1">
    <source>
        <dbReference type="EMBL" id="RDU72731.1"/>
    </source>
</evidence>
<gene>
    <name evidence="1" type="ORF">CQA66_03825</name>
</gene>
<dbReference type="RefSeq" id="WP_104762427.1">
    <property type="nucleotide sequence ID" value="NZ_FZPM01000004.1"/>
</dbReference>
<name>A0A3D8J7A8_9HELI</name>
<dbReference type="EMBL" id="NXLW01000005">
    <property type="protein sequence ID" value="RDU72731.1"/>
    <property type="molecule type" value="Genomic_DNA"/>
</dbReference>
<keyword evidence="2" id="KW-1185">Reference proteome</keyword>